<dbReference type="GeneID" id="78228417"/>
<keyword evidence="3" id="KW-1185">Reference proteome</keyword>
<dbReference type="RefSeq" id="WP_008789934.1">
    <property type="nucleotide sequence ID" value="NZ_AKCB01000001.1"/>
</dbReference>
<reference evidence="2 3" key="1">
    <citation type="submission" date="2010-12" db="EMBL/GenBank/DDBJ databases">
        <title>The Genome Sequence of Coprobacillus sp. strain 29_1.</title>
        <authorList>
            <consortium name="The Broad Institute Genome Sequencing Platform"/>
            <person name="Earl A."/>
            <person name="Ward D."/>
            <person name="Feldgarden M."/>
            <person name="Gevers D."/>
            <person name="Daigneault M."/>
            <person name="Sibley C.D."/>
            <person name="White A."/>
            <person name="Strauss J."/>
            <person name="Allen-Vercoe E."/>
            <person name="Young S.K."/>
            <person name="Zeng Q."/>
            <person name="Gargeya S."/>
            <person name="Fitzgerald M."/>
            <person name="Haas B."/>
            <person name="Abouelleil A."/>
            <person name="Alvarado L."/>
            <person name="Arachchi H.M."/>
            <person name="Berlin A."/>
            <person name="Brown A."/>
            <person name="Chapman S.B."/>
            <person name="Chen Z."/>
            <person name="Dunbar C."/>
            <person name="Freedman E."/>
            <person name="Gearin G."/>
            <person name="Gellesch M."/>
            <person name="Goldberg J."/>
            <person name="Griggs A."/>
            <person name="Gujja S."/>
            <person name="Heilman E."/>
            <person name="Heiman D."/>
            <person name="Howarth C."/>
            <person name="Larson L."/>
            <person name="Lui A."/>
            <person name="MacDonald P.J.P."/>
            <person name="Mehta T."/>
            <person name="Montmayeur A."/>
            <person name="Murphy C."/>
            <person name="Neiman D."/>
            <person name="Pearson M."/>
            <person name="Priest M."/>
            <person name="Roberts A."/>
            <person name="Saif S."/>
            <person name="Shea T."/>
            <person name="Shenoy N."/>
            <person name="Sisk P."/>
            <person name="Stolte C."/>
            <person name="Sykes S."/>
            <person name="White J."/>
            <person name="Yandava C."/>
            <person name="Nusbaum C."/>
            <person name="Birren B."/>
        </authorList>
    </citation>
    <scope>NUCLEOTIDE SEQUENCE [LARGE SCALE GENOMIC DNA]</scope>
    <source>
        <strain evidence="2 3">29_1</strain>
    </source>
</reference>
<protein>
    <submittedName>
        <fullName evidence="2">Uncharacterized protein</fullName>
    </submittedName>
</protein>
<dbReference type="AlphaFoldDB" id="E7GDK4"/>
<feature type="transmembrane region" description="Helical" evidence="1">
    <location>
        <begin position="43"/>
        <end position="65"/>
    </location>
</feature>
<dbReference type="EMBL" id="ADKX01000042">
    <property type="protein sequence ID" value="EFW03861.1"/>
    <property type="molecule type" value="Genomic_DNA"/>
</dbReference>
<keyword evidence="1" id="KW-0812">Transmembrane</keyword>
<evidence type="ECO:0000313" key="3">
    <source>
        <dbReference type="Proteomes" id="UP000003157"/>
    </source>
</evidence>
<proteinExistence type="predicted"/>
<organism evidence="2 3">
    <name type="scientific">Coprobacillus cateniformis</name>
    <dbReference type="NCBI Taxonomy" id="100884"/>
    <lineage>
        <taxon>Bacteria</taxon>
        <taxon>Bacillati</taxon>
        <taxon>Bacillota</taxon>
        <taxon>Erysipelotrichia</taxon>
        <taxon>Erysipelotrichales</taxon>
        <taxon>Coprobacillaceae</taxon>
        <taxon>Coprobacillus</taxon>
    </lineage>
</organism>
<keyword evidence="1" id="KW-1133">Transmembrane helix</keyword>
<dbReference type="Proteomes" id="UP000003157">
    <property type="component" value="Unassembled WGS sequence"/>
</dbReference>
<gene>
    <name evidence="2" type="ORF">HMPREF9488_02847</name>
</gene>
<keyword evidence="1" id="KW-0472">Membrane</keyword>
<name>E7GDK4_9FIRM</name>
<sequence>MYLFIEDKEFLELDVEENGKGGSATLARNLKGLWNRSSAIRKIASYQCGITAGFMKSLATIAYWKGVALFGPAIANAALYIGGVAFMCAAVLGVGVAVLYLDKHRVFY</sequence>
<evidence type="ECO:0000313" key="2">
    <source>
        <dbReference type="EMBL" id="EFW03861.1"/>
    </source>
</evidence>
<dbReference type="HOGENOM" id="CLU_2192555_0_0_9"/>
<accession>E7GDK4</accession>
<comment type="caution">
    <text evidence="2">The sequence shown here is derived from an EMBL/GenBank/DDBJ whole genome shotgun (WGS) entry which is preliminary data.</text>
</comment>
<evidence type="ECO:0000256" key="1">
    <source>
        <dbReference type="SAM" id="Phobius"/>
    </source>
</evidence>
<feature type="transmembrane region" description="Helical" evidence="1">
    <location>
        <begin position="77"/>
        <end position="101"/>
    </location>
</feature>